<dbReference type="SUPFAM" id="SSF141571">
    <property type="entry name" value="Pentapeptide repeat-like"/>
    <property type="match status" value="1"/>
</dbReference>
<evidence type="ECO:0000313" key="4">
    <source>
        <dbReference type="EMBL" id="VFK07708.1"/>
    </source>
</evidence>
<reference evidence="3" key="1">
    <citation type="submission" date="2019-02" db="EMBL/GenBank/DDBJ databases">
        <authorList>
            <person name="Gruber-Vodicka R. H."/>
            <person name="Seah K. B. B."/>
        </authorList>
    </citation>
    <scope>NUCLEOTIDE SEQUENCE</scope>
    <source>
        <strain evidence="2">BECK_BZ163</strain>
        <strain evidence="4">BECK_BZ164</strain>
        <strain evidence="3">BECK_BZ165</strain>
    </source>
</reference>
<dbReference type="InterPro" id="IPR001646">
    <property type="entry name" value="5peptide_repeat"/>
</dbReference>
<dbReference type="PANTHER" id="PTHR47485:SF1">
    <property type="entry name" value="THYLAKOID LUMENAL 17.4 KDA PROTEIN, CHLOROPLASTIC"/>
    <property type="match status" value="1"/>
</dbReference>
<evidence type="ECO:0000313" key="2">
    <source>
        <dbReference type="EMBL" id="VFJ47615.1"/>
    </source>
</evidence>
<sequence length="335" mass="37620">MNRLRTTGKKILRRFYVYSGFRHIREMAQCRELNAPDYKKPPTLPLWIVGIYAALYGIASTHYEATLDRVENRMSALASQLSTGNDDAFKRLIEQIPRIQGMKTPPEPKLLQPFSIFFPLLSEEPNPEILEWTQETIESWQDRLAKLRPAGVDLAGINLSGAMLQETDLSGLDLDKANLFGAELDRANLSGTRFREANLSRARLAEADLSGADLYRANLFRTELDRANLSGIRFLEADLSKARLADANLSDANLHRANLSGAELNRADFSEAKLLDANLSRAELSGIQNWKEIKYIRGTNILGVVDAPEGFREWALERGAVEMETEAWMAKHSGL</sequence>
<proteinExistence type="predicted"/>
<evidence type="ECO:0000256" key="1">
    <source>
        <dbReference type="ARBA" id="ARBA00022737"/>
    </source>
</evidence>
<gene>
    <name evidence="2" type="ORF">BECKFM1743A_GA0114220_100496</name>
    <name evidence="4" type="ORF">BECKFM1743B_GA0114221_100496</name>
    <name evidence="3" type="ORF">BECKFM1743C_GA0114222_101089</name>
</gene>
<dbReference type="PANTHER" id="PTHR47485">
    <property type="entry name" value="THYLAKOID LUMENAL 17.4 KDA PROTEIN, CHLOROPLASTIC"/>
    <property type="match status" value="1"/>
</dbReference>
<organism evidence="3">
    <name type="scientific">Candidatus Kentrum sp. FM</name>
    <dbReference type="NCBI Taxonomy" id="2126340"/>
    <lineage>
        <taxon>Bacteria</taxon>
        <taxon>Pseudomonadati</taxon>
        <taxon>Pseudomonadota</taxon>
        <taxon>Gammaproteobacteria</taxon>
        <taxon>Candidatus Kentrum</taxon>
    </lineage>
</organism>
<dbReference type="Pfam" id="PF00805">
    <property type="entry name" value="Pentapeptide"/>
    <property type="match status" value="3"/>
</dbReference>
<evidence type="ECO:0000313" key="3">
    <source>
        <dbReference type="EMBL" id="VFJ52397.1"/>
    </source>
</evidence>
<dbReference type="AlphaFoldDB" id="A0A450SGZ1"/>
<name>A0A450SGZ1_9GAMM</name>
<dbReference type="EMBL" id="CAADEZ010000049">
    <property type="protein sequence ID" value="VFJ47615.1"/>
    <property type="molecule type" value="Genomic_DNA"/>
</dbReference>
<dbReference type="Gene3D" id="2.160.20.80">
    <property type="entry name" value="E3 ubiquitin-protein ligase SopA"/>
    <property type="match status" value="1"/>
</dbReference>
<accession>A0A450SGZ1</accession>
<dbReference type="EMBL" id="CAADFA010000108">
    <property type="protein sequence ID" value="VFJ52397.1"/>
    <property type="molecule type" value="Genomic_DNA"/>
</dbReference>
<keyword evidence="1" id="KW-0677">Repeat</keyword>
<dbReference type="EMBL" id="CAADFL010000049">
    <property type="protein sequence ID" value="VFK07708.1"/>
    <property type="molecule type" value="Genomic_DNA"/>
</dbReference>
<protein>
    <submittedName>
        <fullName evidence="3">Pentapeptide repeat-containing protein</fullName>
    </submittedName>
</protein>